<proteinExistence type="predicted"/>
<name>A0ABP2K9P6_9ACTN</name>
<gene>
    <name evidence="1" type="ORF">HMPREF9607_01404</name>
</gene>
<dbReference type="Proteomes" id="UP000003179">
    <property type="component" value="Unassembled WGS sequence"/>
</dbReference>
<comment type="caution">
    <text evidence="1">The sequence shown here is derived from an EMBL/GenBank/DDBJ whole genome shotgun (WGS) entry which is preliminary data.</text>
</comment>
<sequence length="137" mass="14845">MATVTLAALFSVPGGSTSVVAYAETVSGKSQTAISMMRSMSDRHDLGYADGARVSVCTDRVGDIGVLRSHRGMPVAGVVNSPEVTTYSWVSWGRKAVLFVLRHTIHKLPAKIRPWANKIADILEYTQVWEKPLSSPS</sequence>
<protein>
    <submittedName>
        <fullName evidence="1">Uncharacterized protein</fullName>
    </submittedName>
</protein>
<organism evidence="1 2">
    <name type="scientific">Cutibacterium modestum HL044PA1</name>
    <dbReference type="NCBI Taxonomy" id="765109"/>
    <lineage>
        <taxon>Bacteria</taxon>
        <taxon>Bacillati</taxon>
        <taxon>Actinomycetota</taxon>
        <taxon>Actinomycetes</taxon>
        <taxon>Propionibacteriales</taxon>
        <taxon>Propionibacteriaceae</taxon>
        <taxon>Cutibacterium</taxon>
        <taxon>Cutibacterium modestum</taxon>
    </lineage>
</organism>
<accession>A0ABP2K9P6</accession>
<dbReference type="EMBL" id="ADZU01000023">
    <property type="protein sequence ID" value="EFS92460.1"/>
    <property type="molecule type" value="Genomic_DNA"/>
</dbReference>
<keyword evidence="2" id="KW-1185">Reference proteome</keyword>
<reference evidence="1" key="1">
    <citation type="submission" date="2010-08" db="EMBL/GenBank/DDBJ databases">
        <authorList>
            <person name="Weinstock G."/>
            <person name="Sodergren E."/>
            <person name="Clifton S."/>
            <person name="Fulton L."/>
            <person name="Fulton B."/>
            <person name="Courtney L."/>
            <person name="Fronick C."/>
            <person name="Harrison M."/>
            <person name="Strong C."/>
            <person name="Farmer C."/>
            <person name="Delahaunty K."/>
            <person name="Markovic C."/>
            <person name="Hall O."/>
            <person name="Minx P."/>
            <person name="Tomlinson C."/>
            <person name="Mitreva M."/>
            <person name="Hou S."/>
            <person name="Chen J."/>
            <person name="Wollam A."/>
            <person name="Pepin K.H."/>
            <person name="Johnson M."/>
            <person name="Bhonagiri V."/>
            <person name="Zhang X."/>
            <person name="Suruliraj S."/>
            <person name="Warren W."/>
            <person name="Chinwalla A."/>
            <person name="Mardis E.R."/>
            <person name="Wilson R.K."/>
        </authorList>
    </citation>
    <scope>NUCLEOTIDE SEQUENCE [LARGE SCALE GENOMIC DNA]</scope>
    <source>
        <strain evidence="1">HL044PA1</strain>
    </source>
</reference>
<evidence type="ECO:0000313" key="1">
    <source>
        <dbReference type="EMBL" id="EFS92460.1"/>
    </source>
</evidence>
<evidence type="ECO:0000313" key="2">
    <source>
        <dbReference type="Proteomes" id="UP000003179"/>
    </source>
</evidence>